<dbReference type="EMBL" id="DTLI01000031">
    <property type="protein sequence ID" value="HHS51513.1"/>
    <property type="molecule type" value="Genomic_DNA"/>
</dbReference>
<dbReference type="GO" id="GO:0005524">
    <property type="term" value="F:ATP binding"/>
    <property type="evidence" value="ECO:0007669"/>
    <property type="project" value="UniProtKB-KW"/>
</dbReference>
<comment type="caution">
    <text evidence="5">The sequence shown here is derived from an EMBL/GenBank/DDBJ whole genome shotgun (WGS) entry which is preliminary data.</text>
</comment>
<keyword evidence="2" id="KW-0547">Nucleotide-binding</keyword>
<dbReference type="GO" id="GO:0016887">
    <property type="term" value="F:ATP hydrolysis activity"/>
    <property type="evidence" value="ECO:0007669"/>
    <property type="project" value="InterPro"/>
</dbReference>
<keyword evidence="1" id="KW-0813">Transport</keyword>
<proteinExistence type="predicted"/>
<feature type="domain" description="ABC transporter" evidence="4">
    <location>
        <begin position="2"/>
        <end position="227"/>
    </location>
</feature>
<sequence>MIKVCDIHKSFGDLIVLDGVSFEVGDEEIVVILGPSGTGKTVLLKIIAGLIKPDAGKVFFDGQCLQEMRPAEIYELRKRIGFVFQGSALLDSLTVYENIKLTLEENTNWQLARQEERINRILEVIGLTGKEKLLPKDLSGGMMKLVAIGRALALDPPYLFYDEPTVGLDPIMKARITELIVTFRDSYQKSGIVVTHDLDAARKLGSKIYMLKLGKIAEIETIEKEKYE</sequence>
<dbReference type="PANTHER" id="PTHR43023">
    <property type="entry name" value="PROTEIN TRIGALACTOSYLDIACYLGLYCEROL 3, CHLOROPLASTIC"/>
    <property type="match status" value="1"/>
</dbReference>
<keyword evidence="3 5" id="KW-0067">ATP-binding</keyword>
<dbReference type="Gene3D" id="3.40.50.300">
    <property type="entry name" value="P-loop containing nucleotide triphosphate hydrolases"/>
    <property type="match status" value="1"/>
</dbReference>
<reference evidence="5" key="1">
    <citation type="journal article" date="2020" name="mSystems">
        <title>Genome- and Community-Level Interaction Insights into Carbon Utilization and Element Cycling Functions of Hydrothermarchaeota in Hydrothermal Sediment.</title>
        <authorList>
            <person name="Zhou Z."/>
            <person name="Liu Y."/>
            <person name="Xu W."/>
            <person name="Pan J."/>
            <person name="Luo Z.H."/>
            <person name="Li M."/>
        </authorList>
    </citation>
    <scope>NUCLEOTIDE SEQUENCE [LARGE SCALE GENOMIC DNA]</scope>
    <source>
        <strain evidence="5">SpSt-876</strain>
    </source>
</reference>
<dbReference type="AlphaFoldDB" id="A0A7C6A8K8"/>
<protein>
    <submittedName>
        <fullName evidence="5">ATP-binding cassette domain-containing protein</fullName>
    </submittedName>
</protein>
<dbReference type="PANTHER" id="PTHR43023:SF3">
    <property type="entry name" value="PROTEIN TRIGALACTOSYLDIACYLGLYCEROL 3, CHLOROPLASTIC"/>
    <property type="match status" value="1"/>
</dbReference>
<evidence type="ECO:0000313" key="5">
    <source>
        <dbReference type="EMBL" id="HHS51513.1"/>
    </source>
</evidence>
<dbReference type="PROSITE" id="PS50893">
    <property type="entry name" value="ABC_TRANSPORTER_2"/>
    <property type="match status" value="1"/>
</dbReference>
<dbReference type="Pfam" id="PF00005">
    <property type="entry name" value="ABC_tran"/>
    <property type="match status" value="1"/>
</dbReference>
<gene>
    <name evidence="5" type="ORF">ENW73_01425</name>
</gene>
<dbReference type="SMART" id="SM00382">
    <property type="entry name" value="AAA"/>
    <property type="match status" value="1"/>
</dbReference>
<organism evidence="5">
    <name type="scientific">candidate division WOR-3 bacterium</name>
    <dbReference type="NCBI Taxonomy" id="2052148"/>
    <lineage>
        <taxon>Bacteria</taxon>
        <taxon>Bacteria division WOR-3</taxon>
    </lineage>
</organism>
<dbReference type="PROSITE" id="PS00211">
    <property type="entry name" value="ABC_TRANSPORTER_1"/>
    <property type="match status" value="1"/>
</dbReference>
<dbReference type="SUPFAM" id="SSF52540">
    <property type="entry name" value="P-loop containing nucleoside triphosphate hydrolases"/>
    <property type="match status" value="1"/>
</dbReference>
<dbReference type="InterPro" id="IPR017871">
    <property type="entry name" value="ABC_transporter-like_CS"/>
</dbReference>
<name>A0A7C6A8K8_UNCW3</name>
<evidence type="ECO:0000259" key="4">
    <source>
        <dbReference type="PROSITE" id="PS50893"/>
    </source>
</evidence>
<evidence type="ECO:0000256" key="3">
    <source>
        <dbReference type="ARBA" id="ARBA00022840"/>
    </source>
</evidence>
<accession>A0A7C6A8K8</accession>
<dbReference type="InterPro" id="IPR003439">
    <property type="entry name" value="ABC_transporter-like_ATP-bd"/>
</dbReference>
<evidence type="ECO:0000256" key="1">
    <source>
        <dbReference type="ARBA" id="ARBA00022448"/>
    </source>
</evidence>
<dbReference type="InterPro" id="IPR027417">
    <property type="entry name" value="P-loop_NTPase"/>
</dbReference>
<evidence type="ECO:0000256" key="2">
    <source>
        <dbReference type="ARBA" id="ARBA00022741"/>
    </source>
</evidence>
<dbReference type="InterPro" id="IPR003593">
    <property type="entry name" value="AAA+_ATPase"/>
</dbReference>